<protein>
    <submittedName>
        <fullName evidence="1">Uncharacterized protein</fullName>
    </submittedName>
</protein>
<sequence>MVCIRTWSFFYMCRYEFGQMYCLVIVKGLNGIWPFNLAHFG</sequence>
<organism evidence="1 2">
    <name type="scientific">Gossypium arboreum</name>
    <name type="common">Tree cotton</name>
    <name type="synonym">Gossypium nanking</name>
    <dbReference type="NCBI Taxonomy" id="29729"/>
    <lineage>
        <taxon>Eukaryota</taxon>
        <taxon>Viridiplantae</taxon>
        <taxon>Streptophyta</taxon>
        <taxon>Embryophyta</taxon>
        <taxon>Tracheophyta</taxon>
        <taxon>Spermatophyta</taxon>
        <taxon>Magnoliopsida</taxon>
        <taxon>eudicotyledons</taxon>
        <taxon>Gunneridae</taxon>
        <taxon>Pentapetalae</taxon>
        <taxon>rosids</taxon>
        <taxon>malvids</taxon>
        <taxon>Malvales</taxon>
        <taxon>Malvaceae</taxon>
        <taxon>Malvoideae</taxon>
        <taxon>Gossypium</taxon>
    </lineage>
</organism>
<gene>
    <name evidence="1" type="ORF">F383_22711</name>
</gene>
<dbReference type="AlphaFoldDB" id="A0A0B0NZ62"/>
<proteinExistence type="predicted"/>
<keyword evidence="2" id="KW-1185">Reference proteome</keyword>
<name>A0A0B0NZ62_GOSAR</name>
<dbReference type="EMBL" id="KN406000">
    <property type="protein sequence ID" value="KHG16361.1"/>
    <property type="molecule type" value="Genomic_DNA"/>
</dbReference>
<evidence type="ECO:0000313" key="2">
    <source>
        <dbReference type="Proteomes" id="UP000032142"/>
    </source>
</evidence>
<accession>A0A0B0NZ62</accession>
<evidence type="ECO:0000313" key="1">
    <source>
        <dbReference type="EMBL" id="KHG16361.1"/>
    </source>
</evidence>
<reference evidence="2" key="1">
    <citation type="submission" date="2014-09" db="EMBL/GenBank/DDBJ databases">
        <authorList>
            <person name="Mudge J."/>
            <person name="Ramaraj T."/>
            <person name="Lindquist I.E."/>
            <person name="Bharti A.K."/>
            <person name="Sundararajan A."/>
            <person name="Cameron C.T."/>
            <person name="Woodward J.E."/>
            <person name="May G.D."/>
            <person name="Brubaker C."/>
            <person name="Broadhvest J."/>
            <person name="Wilkins T.A."/>
        </authorList>
    </citation>
    <scope>NUCLEOTIDE SEQUENCE</scope>
    <source>
        <strain evidence="2">cv. AKA8401</strain>
    </source>
</reference>
<dbReference type="Proteomes" id="UP000032142">
    <property type="component" value="Unassembled WGS sequence"/>
</dbReference>